<dbReference type="InterPro" id="IPR013083">
    <property type="entry name" value="Znf_RING/FYVE/PHD"/>
</dbReference>
<keyword evidence="9" id="KW-1185">Reference proteome</keyword>
<evidence type="ECO:0000256" key="3">
    <source>
        <dbReference type="ARBA" id="ARBA00022833"/>
    </source>
</evidence>
<keyword evidence="3" id="KW-0862">Zinc</keyword>
<evidence type="ECO:0000256" key="1">
    <source>
        <dbReference type="ARBA" id="ARBA00022723"/>
    </source>
</evidence>
<protein>
    <recommendedName>
        <fullName evidence="7">RING-type domain-containing protein</fullName>
    </recommendedName>
</protein>
<evidence type="ECO:0000313" key="8">
    <source>
        <dbReference type="EMBL" id="KAL3085531.1"/>
    </source>
</evidence>
<evidence type="ECO:0000313" key="9">
    <source>
        <dbReference type="Proteomes" id="UP001620645"/>
    </source>
</evidence>
<keyword evidence="1" id="KW-0479">Metal-binding</keyword>
<sequence>MLTFNDGSSLFALFLLCFSYISSSVLVDGARDGAPKYGTESPSSSTSSRASLTDLFANDHHKTLTVIPKRNKNRQSVDKKGQKIKRDKGEKVTDKAKANLQRMLQLLGTAVDQIDGKEHLSGAAPFMVAAVVVDGVVKGSVAAVNSIRHLHNSGPIVPPAGPVPKERATIINKVTQRIVQAGEPSAECAICLGNYEPKESVDKLPCEGKHEFHTSCIQLWFKQNTTCPLCRTKISVIRAENGSTSNASNAVPVV</sequence>
<dbReference type="PROSITE" id="PS50089">
    <property type="entry name" value="ZF_RING_2"/>
    <property type="match status" value="1"/>
</dbReference>
<proteinExistence type="predicted"/>
<gene>
    <name evidence="8" type="ORF">niasHS_009482</name>
</gene>
<dbReference type="InterPro" id="IPR051834">
    <property type="entry name" value="RING_finger_E3_ligase"/>
</dbReference>
<keyword evidence="6" id="KW-0732">Signal</keyword>
<dbReference type="PANTHER" id="PTHR45931:SF3">
    <property type="entry name" value="RING ZINC FINGER-CONTAINING PROTEIN"/>
    <property type="match status" value="1"/>
</dbReference>
<keyword evidence="2 4" id="KW-0863">Zinc-finger</keyword>
<dbReference type="Gene3D" id="3.30.40.10">
    <property type="entry name" value="Zinc/RING finger domain, C3HC4 (zinc finger)"/>
    <property type="match status" value="1"/>
</dbReference>
<dbReference type="PANTHER" id="PTHR45931">
    <property type="entry name" value="SI:CH211-59O9.10"/>
    <property type="match status" value="1"/>
</dbReference>
<dbReference type="AlphaFoldDB" id="A0ABD2J1X6"/>
<dbReference type="CDD" id="cd16454">
    <property type="entry name" value="RING-H2_PA-TM-RING"/>
    <property type="match status" value="1"/>
</dbReference>
<name>A0ABD2J1X6_HETSC</name>
<evidence type="ECO:0000256" key="4">
    <source>
        <dbReference type="PROSITE-ProRule" id="PRU00175"/>
    </source>
</evidence>
<organism evidence="8 9">
    <name type="scientific">Heterodera schachtii</name>
    <name type="common">Sugarbeet cyst nematode worm</name>
    <name type="synonym">Tylenchus schachtii</name>
    <dbReference type="NCBI Taxonomy" id="97005"/>
    <lineage>
        <taxon>Eukaryota</taxon>
        <taxon>Metazoa</taxon>
        <taxon>Ecdysozoa</taxon>
        <taxon>Nematoda</taxon>
        <taxon>Chromadorea</taxon>
        <taxon>Rhabditida</taxon>
        <taxon>Tylenchina</taxon>
        <taxon>Tylenchomorpha</taxon>
        <taxon>Tylenchoidea</taxon>
        <taxon>Heteroderidae</taxon>
        <taxon>Heteroderinae</taxon>
        <taxon>Heterodera</taxon>
    </lineage>
</organism>
<accession>A0ABD2J1X6</accession>
<feature type="domain" description="RING-type" evidence="7">
    <location>
        <begin position="188"/>
        <end position="231"/>
    </location>
</feature>
<dbReference type="SUPFAM" id="SSF57850">
    <property type="entry name" value="RING/U-box"/>
    <property type="match status" value="1"/>
</dbReference>
<feature type="signal peptide" evidence="6">
    <location>
        <begin position="1"/>
        <end position="24"/>
    </location>
</feature>
<feature type="region of interest" description="Disordered" evidence="5">
    <location>
        <begin position="70"/>
        <end position="93"/>
    </location>
</feature>
<feature type="chain" id="PRO_5044873563" description="RING-type domain-containing protein" evidence="6">
    <location>
        <begin position="25"/>
        <end position="254"/>
    </location>
</feature>
<dbReference type="Pfam" id="PF13639">
    <property type="entry name" value="zf-RING_2"/>
    <property type="match status" value="1"/>
</dbReference>
<evidence type="ECO:0000256" key="6">
    <source>
        <dbReference type="SAM" id="SignalP"/>
    </source>
</evidence>
<reference evidence="8 9" key="1">
    <citation type="submission" date="2024-10" db="EMBL/GenBank/DDBJ databases">
        <authorList>
            <person name="Kim D."/>
        </authorList>
    </citation>
    <scope>NUCLEOTIDE SEQUENCE [LARGE SCALE GENOMIC DNA]</scope>
    <source>
        <strain evidence="8">Taebaek</strain>
    </source>
</reference>
<evidence type="ECO:0000259" key="7">
    <source>
        <dbReference type="PROSITE" id="PS50089"/>
    </source>
</evidence>
<dbReference type="GO" id="GO:0008270">
    <property type="term" value="F:zinc ion binding"/>
    <property type="evidence" value="ECO:0007669"/>
    <property type="project" value="UniProtKB-KW"/>
</dbReference>
<dbReference type="InterPro" id="IPR001841">
    <property type="entry name" value="Znf_RING"/>
</dbReference>
<dbReference type="EMBL" id="JBICCN010000224">
    <property type="protein sequence ID" value="KAL3085531.1"/>
    <property type="molecule type" value="Genomic_DNA"/>
</dbReference>
<comment type="caution">
    <text evidence="8">The sequence shown here is derived from an EMBL/GenBank/DDBJ whole genome shotgun (WGS) entry which is preliminary data.</text>
</comment>
<evidence type="ECO:0000256" key="5">
    <source>
        <dbReference type="SAM" id="MobiDB-lite"/>
    </source>
</evidence>
<dbReference type="SMART" id="SM00184">
    <property type="entry name" value="RING"/>
    <property type="match status" value="1"/>
</dbReference>
<evidence type="ECO:0000256" key="2">
    <source>
        <dbReference type="ARBA" id="ARBA00022771"/>
    </source>
</evidence>
<dbReference type="Proteomes" id="UP001620645">
    <property type="component" value="Unassembled WGS sequence"/>
</dbReference>